<reference evidence="1" key="1">
    <citation type="submission" date="2021-05" db="EMBL/GenBank/DDBJ databases">
        <authorList>
            <person name="Alioto T."/>
            <person name="Alioto T."/>
            <person name="Gomez Garrido J."/>
        </authorList>
    </citation>
    <scope>NUCLEOTIDE SEQUENCE</scope>
</reference>
<organism evidence="1">
    <name type="scientific">Cacopsylla melanoneura</name>
    <dbReference type="NCBI Taxonomy" id="428564"/>
    <lineage>
        <taxon>Eukaryota</taxon>
        <taxon>Metazoa</taxon>
        <taxon>Ecdysozoa</taxon>
        <taxon>Arthropoda</taxon>
        <taxon>Hexapoda</taxon>
        <taxon>Insecta</taxon>
        <taxon>Pterygota</taxon>
        <taxon>Neoptera</taxon>
        <taxon>Paraneoptera</taxon>
        <taxon>Hemiptera</taxon>
        <taxon>Sternorrhyncha</taxon>
        <taxon>Psylloidea</taxon>
        <taxon>Psyllidae</taxon>
        <taxon>Psyllinae</taxon>
        <taxon>Cacopsylla</taxon>
    </lineage>
</organism>
<dbReference type="EMBL" id="HBUF01353162">
    <property type="protein sequence ID" value="CAG6715438.1"/>
    <property type="molecule type" value="Transcribed_RNA"/>
</dbReference>
<sequence length="116" mass="13211">MTSNLACETSKSIPHCNGSDSAIFLGQSEERTTVKERTNILEYVSRQHEVAQIGDRRECTLASFPGRDRCQVLEELGSKPINTTSRTVWKGHDQLSHRIFIRNNKGTICIGWFWKT</sequence>
<dbReference type="AlphaFoldDB" id="A0A8D8XZS4"/>
<protein>
    <submittedName>
        <fullName evidence="1">Uncharacterized protein</fullName>
    </submittedName>
</protein>
<dbReference type="EMBL" id="HBUF01353161">
    <property type="protein sequence ID" value="CAG6715434.1"/>
    <property type="molecule type" value="Transcribed_RNA"/>
</dbReference>
<proteinExistence type="predicted"/>
<dbReference type="EMBL" id="HBUF01353163">
    <property type="protein sequence ID" value="CAG6715442.1"/>
    <property type="molecule type" value="Transcribed_RNA"/>
</dbReference>
<name>A0A8D8XZS4_9HEMI</name>
<accession>A0A8D8XZS4</accession>
<evidence type="ECO:0000313" key="1">
    <source>
        <dbReference type="EMBL" id="CAG6715442.1"/>
    </source>
</evidence>